<dbReference type="RefSeq" id="WP_171199692.1">
    <property type="nucleotide sequence ID" value="NZ_JABEND010000004.1"/>
</dbReference>
<protein>
    <submittedName>
        <fullName evidence="2">Uncharacterized protein</fullName>
    </submittedName>
</protein>
<feature type="region of interest" description="Disordered" evidence="1">
    <location>
        <begin position="32"/>
        <end position="51"/>
    </location>
</feature>
<comment type="caution">
    <text evidence="2">The sequence shown here is derived from an EMBL/GenBank/DDBJ whole genome shotgun (WGS) entry which is preliminary data.</text>
</comment>
<proteinExistence type="predicted"/>
<organism evidence="2 3">
    <name type="scientific">Nakamurella aerolata</name>
    <dbReference type="NCBI Taxonomy" id="1656892"/>
    <lineage>
        <taxon>Bacteria</taxon>
        <taxon>Bacillati</taxon>
        <taxon>Actinomycetota</taxon>
        <taxon>Actinomycetes</taxon>
        <taxon>Nakamurellales</taxon>
        <taxon>Nakamurellaceae</taxon>
        <taxon>Nakamurella</taxon>
    </lineage>
</organism>
<evidence type="ECO:0000313" key="2">
    <source>
        <dbReference type="EMBL" id="NNG36033.1"/>
    </source>
</evidence>
<evidence type="ECO:0000256" key="1">
    <source>
        <dbReference type="SAM" id="MobiDB-lite"/>
    </source>
</evidence>
<name>A0A849A902_9ACTN</name>
<accession>A0A849A902</accession>
<dbReference type="EMBL" id="JABEND010000004">
    <property type="protein sequence ID" value="NNG36033.1"/>
    <property type="molecule type" value="Genomic_DNA"/>
</dbReference>
<gene>
    <name evidence="2" type="ORF">HKD39_09965</name>
</gene>
<dbReference type="AlphaFoldDB" id="A0A849A902"/>
<dbReference type="Proteomes" id="UP000562984">
    <property type="component" value="Unassembled WGS sequence"/>
</dbReference>
<keyword evidence="3" id="KW-1185">Reference proteome</keyword>
<sequence length="80" mass="8315">MRRHSGEARSELEPEEEAAAVLAALAALAAQSAHAGRTGVARSDRQTRRSRWGAPVVGVGVVAPSVDGWWASGLPRGSGR</sequence>
<evidence type="ECO:0000313" key="3">
    <source>
        <dbReference type="Proteomes" id="UP000562984"/>
    </source>
</evidence>
<reference evidence="2 3" key="1">
    <citation type="submission" date="2020-05" db="EMBL/GenBank/DDBJ databases">
        <title>Nakamurella sp. DB0629 isolated from air conditioner.</title>
        <authorList>
            <person name="Kim D.H."/>
            <person name="Kim D.-U."/>
        </authorList>
    </citation>
    <scope>NUCLEOTIDE SEQUENCE [LARGE SCALE GENOMIC DNA]</scope>
    <source>
        <strain evidence="2 3">DB0629</strain>
    </source>
</reference>